<gene>
    <name evidence="1" type="ORF">C5S46_04925</name>
</gene>
<evidence type="ECO:0000313" key="2">
    <source>
        <dbReference type="Proteomes" id="UP000315423"/>
    </source>
</evidence>
<reference evidence="1" key="1">
    <citation type="submission" date="2018-09" db="EMBL/GenBank/DDBJ databases">
        <title>A genomic encyclopedia of anaerobic methanotrophic archaea.</title>
        <authorList>
            <person name="Skennerton C.T."/>
            <person name="Chadwick G.L."/>
            <person name="Laso-Perez R."/>
            <person name="Leu A.O."/>
            <person name="Speth D.R."/>
            <person name="Yu H."/>
            <person name="Morgan-Lang C."/>
            <person name="Hatzenpichler R."/>
            <person name="Goudeau D."/>
            <person name="Malmstrom R."/>
            <person name="Woyke T."/>
            <person name="Hallam S."/>
            <person name="Tyson G.W."/>
            <person name="Wegener G."/>
            <person name="Boetius A."/>
            <person name="Orphan V.J."/>
        </authorList>
    </citation>
    <scope>NUCLEOTIDE SEQUENCE</scope>
    <source>
        <strain evidence="1">CONS3730D10UFb2</strain>
    </source>
</reference>
<protein>
    <submittedName>
        <fullName evidence="1">Uncharacterized protein</fullName>
    </submittedName>
</protein>
<evidence type="ECO:0000313" key="1">
    <source>
        <dbReference type="EMBL" id="TKY91608.1"/>
    </source>
</evidence>
<comment type="caution">
    <text evidence="1">The sequence shown here is derived from an EMBL/GenBank/DDBJ whole genome shotgun (WGS) entry which is preliminary data.</text>
</comment>
<dbReference type="Proteomes" id="UP000315423">
    <property type="component" value="Unassembled WGS sequence"/>
</dbReference>
<proteinExistence type="predicted"/>
<organism evidence="1 2">
    <name type="scientific">Candidatus Methanomarinus sp</name>
    <dbReference type="NCBI Taxonomy" id="3386244"/>
    <lineage>
        <taxon>Archaea</taxon>
        <taxon>Methanobacteriati</taxon>
        <taxon>Methanobacteriota</taxon>
        <taxon>Stenosarchaea group</taxon>
        <taxon>Methanomicrobia</taxon>
        <taxon>Methanosarcinales</taxon>
        <taxon>ANME-2 cluster</taxon>
        <taxon>Candidatus Methanocomedenaceae</taxon>
        <taxon>Candidatus Methanomarinus</taxon>
    </lineage>
</organism>
<dbReference type="EMBL" id="QYBA01000163">
    <property type="protein sequence ID" value="TKY91608.1"/>
    <property type="molecule type" value="Genomic_DNA"/>
</dbReference>
<sequence length="617" mass="66769">MAGFFNILFSNPLGLLALASIIPLIILYLLRPKTIDLNIPSLLFILKREEKRSKLSLLFRRLIRDPLFLIQLFVLILLSLAIAGPYIMDEKVSGDHTVIIIDNSASMQTGGRLDSAKDMATKRLSAVNSVIWAQNVPVLALKEKSTIRAKEVIAITPQRAVACDLAAAITYAERISGAGGSIIVFSDFASWTGDDPLVAKSLAEYNGVKVEFVGVNEPGNGNIGFVNGWIDISNGKYNLNLAIKNFNEQNANVQLQIRNGDAKQSATLDIPAHTTSAYIVPGLNTGRTEVTINSGGGLGLDDTAYVFIPPAAGGSILLVDIRDQTPTIGALGLFSAGVEHSRHLPQDLFAYDIVILGTLNNGSVDWNVLNDFVKGGGTLIAMASSSLVNANNDNDLLPITVTGISNETKLTVVAENPLTGSIAFEDIEIVHHIKGTVPDGATVLVEASDGSPILCHWRKGKGTVVYLGLNDITGDNAWSGFNTMPEFPLFWKNMIDWIGGTDIEQHNALTGTVIKLPAEQTITCPDGNTITSNNLWIDQVGFYQLEAQVLAANLYDSKESNVDEISLDVSSVTSKYIERPQTVSTEGTSDITTYLILLVFGLVFLELYVIHRRRELF</sequence>
<name>A0AC61SA46_9EURY</name>
<accession>A0AC61SA46</accession>